<dbReference type="InterPro" id="IPR009876">
    <property type="entry name" value="OM_adhesin_OpcA"/>
</dbReference>
<feature type="chain" id="PRO_5005223477" evidence="1">
    <location>
        <begin position="20"/>
        <end position="272"/>
    </location>
</feature>
<protein>
    <submittedName>
        <fullName evidence="2">OpcA</fullName>
    </submittedName>
</protein>
<evidence type="ECO:0000313" key="3">
    <source>
        <dbReference type="Proteomes" id="UP000182715"/>
    </source>
</evidence>
<reference evidence="2 3" key="1">
    <citation type="submission" date="2014-11" db="EMBL/GenBank/DDBJ databases">
        <authorList>
            <person name="Diene M.Seydina."/>
        </authorList>
    </citation>
    <scope>NUCLEOTIDE SEQUENCE [LARGE SCALE GENOMIC DNA]</scope>
    <source>
        <strain evidence="2 3">Neisseria meningitidis CHUV</strain>
    </source>
</reference>
<dbReference type="Pfam" id="PF07239">
    <property type="entry name" value="OpcA"/>
    <property type="match status" value="1"/>
</dbReference>
<dbReference type="Proteomes" id="UP000182715">
    <property type="component" value="Unassembled WGS sequence"/>
</dbReference>
<evidence type="ECO:0000256" key="1">
    <source>
        <dbReference type="SAM" id="SignalP"/>
    </source>
</evidence>
<dbReference type="SMR" id="A0A0H5QFZ6"/>
<keyword evidence="1" id="KW-0732">Signal</keyword>
<sequence length="272" mass="29991">MKKTVFTCAMIALTGTAAAAQELQTANEFTVHTDLSSISSTRAFLKEKHKAAKHISVRADIPFDANQGIRLEAGFGRSKKNIINLETDENKLGKTKNVKLPTGVPENRIDLYTGYTYTQTLSDSLNFRVGAGLGFESSKDSIKTTKHTLHSSRQSWLAKVHADLLSQLGNGWYINPWSEVKFDLNSRYKLNTGVTNLKKDINQKTNGWGFGLGANIGKKLGESASIEAGPFYKQRTYKESGEFSVTTKSGDVSLTIPKTSIREYGLRVGIKF</sequence>
<dbReference type="InterPro" id="IPR020080">
    <property type="entry name" value="OM_adhesin/peptidase_omptin"/>
</dbReference>
<proteinExistence type="predicted"/>
<dbReference type="GO" id="GO:0004190">
    <property type="term" value="F:aspartic-type endopeptidase activity"/>
    <property type="evidence" value="ECO:0007669"/>
    <property type="project" value="InterPro"/>
</dbReference>
<dbReference type="EMBL" id="CVTF01000122">
    <property type="protein sequence ID" value="CRZ00185.1"/>
    <property type="molecule type" value="Genomic_DNA"/>
</dbReference>
<feature type="signal peptide" evidence="1">
    <location>
        <begin position="1"/>
        <end position="19"/>
    </location>
</feature>
<dbReference type="OMA" id="INAKTRG"/>
<dbReference type="SUPFAM" id="SSF69917">
    <property type="entry name" value="OMPT-like"/>
    <property type="match status" value="1"/>
</dbReference>
<accession>A0A0H5QFZ6</accession>
<dbReference type="Gene3D" id="2.40.128.100">
    <property type="entry name" value="OPCA outer membrane adhesin/invasin"/>
    <property type="match status" value="1"/>
</dbReference>
<name>A0A0H5QFZ6_NEIMI</name>
<evidence type="ECO:0000313" key="2">
    <source>
        <dbReference type="EMBL" id="CRZ00185.1"/>
    </source>
</evidence>
<organism evidence="2 3">
    <name type="scientific">Neisseria meningitidis serogroup B</name>
    <dbReference type="NCBI Taxonomy" id="491"/>
    <lineage>
        <taxon>Bacteria</taxon>
        <taxon>Pseudomonadati</taxon>
        <taxon>Pseudomonadota</taxon>
        <taxon>Betaproteobacteria</taxon>
        <taxon>Neisseriales</taxon>
        <taxon>Neisseriaceae</taxon>
        <taxon>Neisseria</taxon>
    </lineage>
</organism>
<dbReference type="AlphaFoldDB" id="A0A0H5QFZ6"/>